<name>A0A0K6FW71_9AGAM</name>
<feature type="compositionally biased region" description="Basic and acidic residues" evidence="1">
    <location>
        <begin position="497"/>
        <end position="520"/>
    </location>
</feature>
<evidence type="ECO:0000259" key="2">
    <source>
        <dbReference type="Pfam" id="PF00248"/>
    </source>
</evidence>
<protein>
    <submittedName>
        <fullName evidence="3">Cell surface glycoprotein 1</fullName>
    </submittedName>
</protein>
<feature type="compositionally biased region" description="Low complexity" evidence="1">
    <location>
        <begin position="1128"/>
        <end position="1150"/>
    </location>
</feature>
<dbReference type="PANTHER" id="PTHR42686">
    <property type="entry name" value="GH17980P-RELATED"/>
    <property type="match status" value="1"/>
</dbReference>
<feature type="region of interest" description="Disordered" evidence="1">
    <location>
        <begin position="1087"/>
        <end position="1358"/>
    </location>
</feature>
<feature type="region of interest" description="Disordered" evidence="1">
    <location>
        <begin position="386"/>
        <end position="408"/>
    </location>
</feature>
<feature type="domain" description="NADP-dependent oxidoreductase" evidence="2">
    <location>
        <begin position="41"/>
        <end position="291"/>
    </location>
</feature>
<feature type="compositionally biased region" description="Basic and acidic residues" evidence="1">
    <location>
        <begin position="866"/>
        <end position="876"/>
    </location>
</feature>
<feature type="compositionally biased region" description="Basic and acidic residues" evidence="1">
    <location>
        <begin position="1572"/>
        <end position="1595"/>
    </location>
</feature>
<sequence length="1670" mass="183809">MRKLTDPQPTYTIPSNVPDTDEDQPVGQTVPRIGHGQWPSIIFGAATLGAGIYNTEEDLNSPEPLRTVRLALRYGIRAFDTSAYYGTSEIVLGAILRALADEFPRESYKIATKCGRYGDLTRDFDYSRETIRKSVQRSLERLGTNYLDVVYLHDTEFVCSPVWPSDPTGNPTKILEDQALAAAWGIGDGQDSRVHGAGDQKIIDAFDELKKMKNEGIVREIGLTGYPLPVLLRLGRLVAAKGNPADIIMSYSHSNLQNHTFEAFAPLLLQTGVKQLLTASPFNMGYLTNRTPSWHPAPAEMVSFKDNQLLKLTENGSWPGGMANLAMGYTLGNSGLIALPIVTGFSRRSEIHEAMSIWYEVASGACETSPHAIVMSGSHLVERERKPLPPVPQTQPELTTDNSNPLGGSITEKLAQKLKKMSDDLPTTEYRSPLNIGGRIQQGLSDLTKEVVVPHAGRSTHHHDRQDNHYREREDSYPAETIRATHRGEGDSITSADRIRRGWQERQDSSHHRSQLEELSKPATLQPPPTAYRSGEGFPWFAGGPAQPGRQGSFRGHRRERSVDTPPQGSGEFYDNSDESAQSLPSVRLEIHNASPLQTSDSMKSRGRPSLTTRLRSSFQKARVGATRPARERTDLSRSPSPSSRRRSPSPRAWRKPSPHSSIRATDQYSTPRTGGGPPDSLPRIESQRMDLDWERPSNSGMQSPPRPPIEAIPTIPDLHTPGVHHEEPRTIPIMEPDKPRVIEIHEQPPSHRIEASQSTDAIAANPPTQREHRRHRGNSDEHLVLRNFDGPFHSHGGQTEGPKRFKRLLSLTSKPVPVEGGDDAPGQTSPSPVRTKMVPTPAALIRSTSLIRTRSRRKESSKHRERVEPDTHVGYESDPWGEGQEVHRDAQGNRIYPQEPKRRTSQKKKAHATGPTKIALPMGQVEEFHSVHSNSPTEPQFLDPSGNTRPGSPTRKMSAQSTLQVKPSAPDAKYDSWRRSRAGAPRRPSETLLASPPSNGNQYADETPILHDQPLFTTDPQEYGQELPEHGGTLSPPRPPASNPTVAPISMPIASVPRSLSPIPASSGGRSISPVPASVPRSVSPIVPLGASHSATDHRSQSPLPSETSVHIHIVHGPRMPSPVPPAVVSASPALASGPPPLLRTSPPRRNTPPPLISTPPPRIGTPPSAMSMPVPMPAPAPTVHSPRVIPGIPERPLPLEPTEAPSRSSTPPAPVRTPSPHELPTHTSPDQTPPIQTPRAHTPNLEEHIQINPADTLPGEPHGYEEPRYRPHLDPHYQGPEVRSPVPDTPSYDVLRRPTPTLTTPGVMLHHPSAPTSPSIDRDVSTRAESPLRSVRIEYQERPPTSSMLSNRPMPRHLAGLSESEQQMRHQNRQTGSEMSFVTVEPLTKREKLAASVLSISSMPWLRNRISSRSHHPDSSYHSTHDGDSRYYYDRHRHPMDYPASTTPPQLPPVDTGNPHAPYSPTDTKELPMWYPREQTVRNPVGPPSPQRESRGPRVGQEAWGWRSSPHGIPEETEENPSPNKPWQHGPGAGTPSPDIPKGDGMLAPPVPSTLPTLPSRPVAPPTPDPEGRPSGEKKRVPKYRIEQGERGHPVLVPEPGFDDSRWTVFEIGGVEFKRGPGDAARGAQWMPKRLSGLRRSDARPHDYSYSESPAPIHPPLEGRQYNA</sequence>
<feature type="region of interest" description="Disordered" evidence="1">
    <location>
        <begin position="456"/>
        <end position="686"/>
    </location>
</feature>
<keyword evidence="4" id="KW-1185">Reference proteome</keyword>
<feature type="compositionally biased region" description="Pro residues" evidence="1">
    <location>
        <begin position="1151"/>
        <end position="1166"/>
    </location>
</feature>
<feature type="compositionally biased region" description="Basic and acidic residues" evidence="1">
    <location>
        <begin position="1264"/>
        <end position="1277"/>
    </location>
</feature>
<evidence type="ECO:0000256" key="1">
    <source>
        <dbReference type="SAM" id="MobiDB-lite"/>
    </source>
</evidence>
<organism evidence="3 4">
    <name type="scientific">Rhizoctonia solani</name>
    <dbReference type="NCBI Taxonomy" id="456999"/>
    <lineage>
        <taxon>Eukaryota</taxon>
        <taxon>Fungi</taxon>
        <taxon>Dikarya</taxon>
        <taxon>Basidiomycota</taxon>
        <taxon>Agaricomycotina</taxon>
        <taxon>Agaricomycetes</taxon>
        <taxon>Cantharellales</taxon>
        <taxon>Ceratobasidiaceae</taxon>
        <taxon>Rhizoctonia</taxon>
    </lineage>
</organism>
<feature type="compositionally biased region" description="Polar residues" evidence="1">
    <location>
        <begin position="946"/>
        <end position="966"/>
    </location>
</feature>
<feature type="compositionally biased region" description="Basic and acidic residues" evidence="1">
    <location>
        <begin position="1417"/>
        <end position="1436"/>
    </location>
</feature>
<dbReference type="InterPro" id="IPR020471">
    <property type="entry name" value="AKR"/>
</dbReference>
<feature type="compositionally biased region" description="Basic residues" evidence="1">
    <location>
        <begin position="854"/>
        <end position="865"/>
    </location>
</feature>
<gene>
    <name evidence="3" type="ORF">RSOLAG22IIIB_00588</name>
</gene>
<proteinExistence type="predicted"/>
<dbReference type="EMBL" id="CYGV01001112">
    <property type="protein sequence ID" value="CUA70237.1"/>
    <property type="molecule type" value="Genomic_DNA"/>
</dbReference>
<dbReference type="Proteomes" id="UP000044841">
    <property type="component" value="Unassembled WGS sequence"/>
</dbReference>
<feature type="region of interest" description="Disordered" evidence="1">
    <location>
        <begin position="815"/>
        <end position="1050"/>
    </location>
</feature>
<dbReference type="SUPFAM" id="SSF51430">
    <property type="entry name" value="NAD(P)-linked oxidoreductase"/>
    <property type="match status" value="1"/>
</dbReference>
<feature type="compositionally biased region" description="Polar residues" evidence="1">
    <location>
        <begin position="660"/>
        <end position="673"/>
    </location>
</feature>
<feature type="compositionally biased region" description="Polar residues" evidence="1">
    <location>
        <begin position="610"/>
        <end position="620"/>
    </location>
</feature>
<feature type="region of interest" description="Disordered" evidence="1">
    <location>
        <begin position="751"/>
        <end position="781"/>
    </location>
</feature>
<feature type="region of interest" description="Disordered" evidence="1">
    <location>
        <begin position="1620"/>
        <end position="1670"/>
    </location>
</feature>
<feature type="region of interest" description="Disordered" evidence="1">
    <location>
        <begin position="1414"/>
        <end position="1606"/>
    </location>
</feature>
<evidence type="ECO:0000313" key="4">
    <source>
        <dbReference type="Proteomes" id="UP000044841"/>
    </source>
</evidence>
<dbReference type="Pfam" id="PF00248">
    <property type="entry name" value="Aldo_ket_red"/>
    <property type="match status" value="1"/>
</dbReference>
<feature type="compositionally biased region" description="Basic residues" evidence="1">
    <location>
        <begin position="644"/>
        <end position="658"/>
    </location>
</feature>
<evidence type="ECO:0000313" key="3">
    <source>
        <dbReference type="EMBL" id="CUA70237.1"/>
    </source>
</evidence>
<feature type="compositionally biased region" description="Basic and acidic residues" evidence="1">
    <location>
        <begin position="1641"/>
        <end position="1651"/>
    </location>
</feature>
<dbReference type="GO" id="GO:0070485">
    <property type="term" value="P:dehydro-D-arabinono-1,4-lactone biosynthetic process"/>
    <property type="evidence" value="ECO:0007669"/>
    <property type="project" value="TreeGrafter"/>
</dbReference>
<feature type="compositionally biased region" description="Basic and acidic residues" evidence="1">
    <location>
        <begin position="464"/>
        <end position="476"/>
    </location>
</feature>
<dbReference type="GO" id="GO:0045290">
    <property type="term" value="F:D-arabinose 1-dehydrogenase [NAD(P)+] activity"/>
    <property type="evidence" value="ECO:0007669"/>
    <property type="project" value="TreeGrafter"/>
</dbReference>
<feature type="region of interest" description="Disordered" evidence="1">
    <location>
        <begin position="1"/>
        <end position="25"/>
    </location>
</feature>
<dbReference type="InterPro" id="IPR036812">
    <property type="entry name" value="NAD(P)_OxRdtase_dom_sf"/>
</dbReference>
<dbReference type="PANTHER" id="PTHR42686:SF1">
    <property type="entry name" value="GH17980P-RELATED"/>
    <property type="match status" value="1"/>
</dbReference>
<dbReference type="InterPro" id="IPR023210">
    <property type="entry name" value="NADP_OxRdtase_dom"/>
</dbReference>
<dbReference type="GO" id="GO:0005829">
    <property type="term" value="C:cytosol"/>
    <property type="evidence" value="ECO:0007669"/>
    <property type="project" value="TreeGrafter"/>
</dbReference>
<accession>A0A0K6FW71</accession>
<feature type="compositionally biased region" description="Polar residues" evidence="1">
    <location>
        <begin position="394"/>
        <end position="406"/>
    </location>
</feature>
<feature type="compositionally biased region" description="Polar residues" evidence="1">
    <location>
        <begin position="7"/>
        <end position="18"/>
    </location>
</feature>
<reference evidence="3 4" key="1">
    <citation type="submission" date="2015-07" db="EMBL/GenBank/DDBJ databases">
        <authorList>
            <person name="Noorani M."/>
        </authorList>
    </citation>
    <scope>NUCLEOTIDE SEQUENCE [LARGE SCALE GENOMIC DNA]</scope>
    <source>
        <strain evidence="3">BBA 69670</strain>
    </source>
</reference>
<dbReference type="Gene3D" id="3.20.20.100">
    <property type="entry name" value="NADP-dependent oxidoreductase domain"/>
    <property type="match status" value="1"/>
</dbReference>